<keyword evidence="4 7" id="KW-1133">Transmembrane helix</keyword>
<dbReference type="AlphaFoldDB" id="A0A0C3S5N3"/>
<reference evidence="8 9" key="1">
    <citation type="journal article" date="2014" name="PLoS Genet.">
        <title>Analysis of the Phlebiopsis gigantea genome, transcriptome and secretome provides insight into its pioneer colonization strategies of wood.</title>
        <authorList>
            <person name="Hori C."/>
            <person name="Ishida T."/>
            <person name="Igarashi K."/>
            <person name="Samejima M."/>
            <person name="Suzuki H."/>
            <person name="Master E."/>
            <person name="Ferreira P."/>
            <person name="Ruiz-Duenas F.J."/>
            <person name="Held B."/>
            <person name="Canessa P."/>
            <person name="Larrondo L.F."/>
            <person name="Schmoll M."/>
            <person name="Druzhinina I.S."/>
            <person name="Kubicek C.P."/>
            <person name="Gaskell J.A."/>
            <person name="Kersten P."/>
            <person name="St John F."/>
            <person name="Glasner J."/>
            <person name="Sabat G."/>
            <person name="Splinter BonDurant S."/>
            <person name="Syed K."/>
            <person name="Yadav J."/>
            <person name="Mgbeahuruike A.C."/>
            <person name="Kovalchuk A."/>
            <person name="Asiegbu F.O."/>
            <person name="Lackner G."/>
            <person name="Hoffmeister D."/>
            <person name="Rencoret J."/>
            <person name="Gutierrez A."/>
            <person name="Sun H."/>
            <person name="Lindquist E."/>
            <person name="Barry K."/>
            <person name="Riley R."/>
            <person name="Grigoriev I.V."/>
            <person name="Henrissat B."/>
            <person name="Kues U."/>
            <person name="Berka R.M."/>
            <person name="Martinez A.T."/>
            <person name="Covert S.F."/>
            <person name="Blanchette R.A."/>
            <person name="Cullen D."/>
        </authorList>
    </citation>
    <scope>NUCLEOTIDE SEQUENCE [LARGE SCALE GENOMIC DNA]</scope>
    <source>
        <strain evidence="8 9">11061_1 CR5-6</strain>
    </source>
</reference>
<keyword evidence="2" id="KW-0813">Transport</keyword>
<dbReference type="GO" id="GO:0005886">
    <property type="term" value="C:plasma membrane"/>
    <property type="evidence" value="ECO:0007669"/>
    <property type="project" value="TreeGrafter"/>
</dbReference>
<dbReference type="SUPFAM" id="SSF103473">
    <property type="entry name" value="MFS general substrate transporter"/>
    <property type="match status" value="1"/>
</dbReference>
<feature type="transmembrane region" description="Helical" evidence="7">
    <location>
        <begin position="75"/>
        <end position="97"/>
    </location>
</feature>
<dbReference type="Proteomes" id="UP000053257">
    <property type="component" value="Unassembled WGS sequence"/>
</dbReference>
<feature type="transmembrane region" description="Helical" evidence="7">
    <location>
        <begin position="109"/>
        <end position="126"/>
    </location>
</feature>
<dbReference type="OrthoDB" id="6770063at2759"/>
<dbReference type="GO" id="GO:0022857">
    <property type="term" value="F:transmembrane transporter activity"/>
    <property type="evidence" value="ECO:0007669"/>
    <property type="project" value="TreeGrafter"/>
</dbReference>
<organism evidence="8 9">
    <name type="scientific">Phlebiopsis gigantea (strain 11061_1 CR5-6)</name>
    <name type="common">White-rot fungus</name>
    <name type="synonym">Peniophora gigantea</name>
    <dbReference type="NCBI Taxonomy" id="745531"/>
    <lineage>
        <taxon>Eukaryota</taxon>
        <taxon>Fungi</taxon>
        <taxon>Dikarya</taxon>
        <taxon>Basidiomycota</taxon>
        <taxon>Agaricomycotina</taxon>
        <taxon>Agaricomycetes</taxon>
        <taxon>Polyporales</taxon>
        <taxon>Phanerochaetaceae</taxon>
        <taxon>Phlebiopsis</taxon>
    </lineage>
</organism>
<sequence length="340" mass="35709">MRSMDLFGMTFLVVWITLLIVALNLGGDAYAWNSPVIIGLLAGTGTSFIAFLVAENKASHPVVPMGLFASWKYRNVPIITVARTLLFFHLFASTFYIPVFLQVTGHSSTLAAALVIPFLFTAAIASSSTNYYASRSGVVRPPFWVGLAILPIGMGLMTTLHEGSSLGQVVAYTIICGMGFGSGTVVTMVIPQAGLPSDLLPTVTAFVSALPNLGGVLGVGIVGTVINNKFRARVSAFAPPGYPLARLNDAVAAARDPVLGPQIVAAYVAAFQLGFRILAGIAVLQLILCLGLGRVVLDAANAGEEKVELVSIAADDKGTDDKLDECRVQGPQREKNVSAV</sequence>
<comment type="subcellular location">
    <subcellularLocation>
        <location evidence="1">Endomembrane system</location>
        <topology evidence="1">Multi-pass membrane protein</topology>
    </subcellularLocation>
</comment>
<proteinExistence type="predicted"/>
<evidence type="ECO:0000256" key="1">
    <source>
        <dbReference type="ARBA" id="ARBA00004127"/>
    </source>
</evidence>
<keyword evidence="9" id="KW-1185">Reference proteome</keyword>
<dbReference type="InterPro" id="IPR036259">
    <property type="entry name" value="MFS_trans_sf"/>
</dbReference>
<evidence type="ECO:0000256" key="3">
    <source>
        <dbReference type="ARBA" id="ARBA00022692"/>
    </source>
</evidence>
<evidence type="ECO:0008006" key="10">
    <source>
        <dbReference type="Google" id="ProtNLM"/>
    </source>
</evidence>
<evidence type="ECO:0000256" key="2">
    <source>
        <dbReference type="ARBA" id="ARBA00022448"/>
    </source>
</evidence>
<dbReference type="EMBL" id="KN840606">
    <property type="protein sequence ID" value="KIP03645.1"/>
    <property type="molecule type" value="Genomic_DNA"/>
</dbReference>
<evidence type="ECO:0000256" key="4">
    <source>
        <dbReference type="ARBA" id="ARBA00022989"/>
    </source>
</evidence>
<feature type="transmembrane region" description="Helical" evidence="7">
    <location>
        <begin position="138"/>
        <end position="157"/>
    </location>
</feature>
<name>A0A0C3S5N3_PHLG1</name>
<feature type="region of interest" description="Disordered" evidence="6">
    <location>
        <begin position="318"/>
        <end position="340"/>
    </location>
</feature>
<evidence type="ECO:0000313" key="9">
    <source>
        <dbReference type="Proteomes" id="UP000053257"/>
    </source>
</evidence>
<dbReference type="PANTHER" id="PTHR23501">
    <property type="entry name" value="MAJOR FACILITATOR SUPERFAMILY"/>
    <property type="match status" value="1"/>
</dbReference>
<dbReference type="Gene3D" id="1.20.1250.20">
    <property type="entry name" value="MFS general substrate transporter like domains"/>
    <property type="match status" value="1"/>
</dbReference>
<keyword evidence="5 7" id="KW-0472">Membrane</keyword>
<dbReference type="GO" id="GO:0012505">
    <property type="term" value="C:endomembrane system"/>
    <property type="evidence" value="ECO:0007669"/>
    <property type="project" value="UniProtKB-SubCell"/>
</dbReference>
<evidence type="ECO:0000313" key="8">
    <source>
        <dbReference type="EMBL" id="KIP03645.1"/>
    </source>
</evidence>
<protein>
    <recommendedName>
        <fullName evidence="10">Major facilitator superfamily (MFS) profile domain-containing protein</fullName>
    </recommendedName>
</protein>
<evidence type="ECO:0000256" key="7">
    <source>
        <dbReference type="SAM" id="Phobius"/>
    </source>
</evidence>
<dbReference type="STRING" id="745531.A0A0C3S5N3"/>
<feature type="transmembrane region" description="Helical" evidence="7">
    <location>
        <begin position="169"/>
        <end position="190"/>
    </location>
</feature>
<feature type="transmembrane region" description="Helical" evidence="7">
    <location>
        <begin position="277"/>
        <end position="297"/>
    </location>
</feature>
<gene>
    <name evidence="8" type="ORF">PHLGIDRAFT_110595</name>
</gene>
<evidence type="ECO:0000256" key="5">
    <source>
        <dbReference type="ARBA" id="ARBA00023136"/>
    </source>
</evidence>
<feature type="transmembrane region" description="Helical" evidence="7">
    <location>
        <begin position="36"/>
        <end position="54"/>
    </location>
</feature>
<dbReference type="HOGENOM" id="CLU_072850_0_0_1"/>
<keyword evidence="3 7" id="KW-0812">Transmembrane</keyword>
<evidence type="ECO:0000256" key="6">
    <source>
        <dbReference type="SAM" id="MobiDB-lite"/>
    </source>
</evidence>
<feature type="transmembrane region" description="Helical" evidence="7">
    <location>
        <begin position="202"/>
        <end position="226"/>
    </location>
</feature>
<accession>A0A0C3S5N3</accession>
<dbReference type="PANTHER" id="PTHR23501:SF191">
    <property type="entry name" value="VACUOLAR BASIC AMINO ACID TRANSPORTER 4"/>
    <property type="match status" value="1"/>
</dbReference>